<feature type="transmembrane region" description="Helical" evidence="1">
    <location>
        <begin position="116"/>
        <end position="133"/>
    </location>
</feature>
<evidence type="ECO:0000256" key="1">
    <source>
        <dbReference type="SAM" id="Phobius"/>
    </source>
</evidence>
<evidence type="ECO:0000313" key="3">
    <source>
        <dbReference type="Proteomes" id="UP000239899"/>
    </source>
</evidence>
<feature type="transmembrane region" description="Helical" evidence="1">
    <location>
        <begin position="287"/>
        <end position="305"/>
    </location>
</feature>
<accession>A0A2P6TYW7</accession>
<evidence type="ECO:0000313" key="2">
    <source>
        <dbReference type="EMBL" id="PRW59249.1"/>
    </source>
</evidence>
<keyword evidence="3" id="KW-1185">Reference proteome</keyword>
<dbReference type="GO" id="GO:0016787">
    <property type="term" value="F:hydrolase activity"/>
    <property type="evidence" value="ECO:0007669"/>
    <property type="project" value="UniProtKB-KW"/>
</dbReference>
<sequence>MAVEALDSLELEFDRYFARQQLGTDAFGCAIGAAVYLGLLHTTLSQGRPDLAAGALLCIPFALWPQALARLGLREKVHVRYRDYLLLIHQVLHYSIGGQFARVVRLQDKMVTSTPAAFLAGFVLSSSLPWQVLDSLLYRMRMKRFVVFKIVVMFSVTLLEWRVCELTCQAMPEESSIFGAGSRLLRRLASPLPLTLSLPPAHEDAVVSCFKLHAFNMLTLTWVLPAFVLRRLEQQAWRSFLRARSGQLPNAASLLDSQMGTKAVVPWVVAPITVVLPALAMHASGGGLGMSLTAAGLVLLALLLAPLPKQTGSWPAAERAPLAEADRQALEEAAAAPLVWWPGLPGWAAAALLLATCWHAIDLFQGPL</sequence>
<keyword evidence="1" id="KW-0812">Transmembrane</keyword>
<feature type="transmembrane region" description="Helical" evidence="1">
    <location>
        <begin position="51"/>
        <end position="72"/>
    </location>
</feature>
<organism evidence="2 3">
    <name type="scientific">Chlorella sorokiniana</name>
    <name type="common">Freshwater green alga</name>
    <dbReference type="NCBI Taxonomy" id="3076"/>
    <lineage>
        <taxon>Eukaryota</taxon>
        <taxon>Viridiplantae</taxon>
        <taxon>Chlorophyta</taxon>
        <taxon>core chlorophytes</taxon>
        <taxon>Trebouxiophyceae</taxon>
        <taxon>Chlorellales</taxon>
        <taxon>Chlorellaceae</taxon>
        <taxon>Chlorella clade</taxon>
        <taxon>Chlorella</taxon>
    </lineage>
</organism>
<dbReference type="AlphaFoldDB" id="A0A2P6TYW7"/>
<keyword evidence="2" id="KW-0378">Hydrolase</keyword>
<feature type="transmembrane region" description="Helical" evidence="1">
    <location>
        <begin position="22"/>
        <end position="39"/>
    </location>
</feature>
<keyword evidence="1" id="KW-0472">Membrane</keyword>
<protein>
    <submittedName>
        <fullName evidence="2">Glycoside hydrolase</fullName>
    </submittedName>
</protein>
<dbReference type="OrthoDB" id="519313at2759"/>
<feature type="transmembrane region" description="Helical" evidence="1">
    <location>
        <begin position="263"/>
        <end position="281"/>
    </location>
</feature>
<dbReference type="EMBL" id="LHPG02000004">
    <property type="protein sequence ID" value="PRW59249.1"/>
    <property type="molecule type" value="Genomic_DNA"/>
</dbReference>
<name>A0A2P6TYW7_CHLSO</name>
<feature type="transmembrane region" description="Helical" evidence="1">
    <location>
        <begin position="145"/>
        <end position="163"/>
    </location>
</feature>
<dbReference type="Proteomes" id="UP000239899">
    <property type="component" value="Unassembled WGS sequence"/>
</dbReference>
<keyword evidence="1" id="KW-1133">Transmembrane helix</keyword>
<reference evidence="2 3" key="1">
    <citation type="journal article" date="2018" name="Plant J.">
        <title>Genome sequences of Chlorella sorokiniana UTEX 1602 and Micractinium conductrix SAG 241.80: implications to maltose excretion by a green alga.</title>
        <authorList>
            <person name="Arriola M.B."/>
            <person name="Velmurugan N."/>
            <person name="Zhang Y."/>
            <person name="Plunkett M.H."/>
            <person name="Hondzo H."/>
            <person name="Barney B.M."/>
        </authorList>
    </citation>
    <scope>NUCLEOTIDE SEQUENCE [LARGE SCALE GENOMIC DNA]</scope>
    <source>
        <strain evidence="3">UTEX 1602</strain>
    </source>
</reference>
<gene>
    <name evidence="2" type="ORF">C2E21_2128</name>
</gene>
<proteinExistence type="predicted"/>
<comment type="caution">
    <text evidence="2">The sequence shown here is derived from an EMBL/GenBank/DDBJ whole genome shotgun (WGS) entry which is preliminary data.</text>
</comment>